<evidence type="ECO:0000313" key="9">
    <source>
        <dbReference type="EMBL" id="CAG8701959.1"/>
    </source>
</evidence>
<comment type="caution">
    <text evidence="9">The sequence shown here is derived from an EMBL/GenBank/DDBJ whole genome shotgun (WGS) entry which is preliminary data.</text>
</comment>
<dbReference type="GO" id="GO:0004519">
    <property type="term" value="F:endonuclease activity"/>
    <property type="evidence" value="ECO:0007669"/>
    <property type="project" value="UniProtKB-KW"/>
</dbReference>
<keyword evidence="6" id="KW-0378">Hydrolase</keyword>
<evidence type="ECO:0000256" key="7">
    <source>
        <dbReference type="ARBA" id="ARBA00022918"/>
    </source>
</evidence>
<dbReference type="Pfam" id="PF00078">
    <property type="entry name" value="RVT_1"/>
    <property type="match status" value="1"/>
</dbReference>
<dbReference type="PROSITE" id="PS50878">
    <property type="entry name" value="RT_POL"/>
    <property type="match status" value="1"/>
</dbReference>
<dbReference type="Gene3D" id="3.10.10.10">
    <property type="entry name" value="HIV Type 1 Reverse Transcriptase, subunit A, domain 1"/>
    <property type="match status" value="1"/>
</dbReference>
<keyword evidence="5" id="KW-0255">Endonuclease</keyword>
<evidence type="ECO:0000256" key="1">
    <source>
        <dbReference type="ARBA" id="ARBA00022670"/>
    </source>
</evidence>
<dbReference type="InterPro" id="IPR053134">
    <property type="entry name" value="RNA-dir_DNA_polymerase"/>
</dbReference>
<keyword evidence="2" id="KW-0808">Transferase</keyword>
<keyword evidence="7" id="KW-0695">RNA-directed DNA polymerase</keyword>
<dbReference type="PANTHER" id="PTHR24559:SF444">
    <property type="entry name" value="REVERSE TRANSCRIPTASE DOMAIN-CONTAINING PROTEIN"/>
    <property type="match status" value="1"/>
</dbReference>
<gene>
    <name evidence="9" type="ORF">DERYTH_LOCUS13045</name>
</gene>
<dbReference type="FunFam" id="3.10.10.10:FF:000007">
    <property type="entry name" value="Retrovirus-related Pol polyprotein from transposon 17.6-like Protein"/>
    <property type="match status" value="1"/>
</dbReference>
<accession>A0A9N9HRH3</accession>
<keyword evidence="10" id="KW-1185">Reference proteome</keyword>
<dbReference type="InterPro" id="IPR043128">
    <property type="entry name" value="Rev_trsase/Diguanyl_cyclase"/>
</dbReference>
<sequence>MFSKGINDLRKTTSSFVVLVKKKNSKLRLCIDYRKLNKITKHDVYPLSQIDKILDTLKGAKWFSTFDLASGYWQVEIKPEDRKKTAFITKYRLFEFNVMPFGLTNAPAIFQ</sequence>
<dbReference type="CDD" id="cd01647">
    <property type="entry name" value="RT_LTR"/>
    <property type="match status" value="1"/>
</dbReference>
<dbReference type="InterPro" id="IPR043502">
    <property type="entry name" value="DNA/RNA_pol_sf"/>
</dbReference>
<evidence type="ECO:0000256" key="4">
    <source>
        <dbReference type="ARBA" id="ARBA00022722"/>
    </source>
</evidence>
<proteinExistence type="predicted"/>
<protein>
    <submittedName>
        <fullName evidence="9">27638_t:CDS:1</fullName>
    </submittedName>
</protein>
<evidence type="ECO:0000259" key="8">
    <source>
        <dbReference type="PROSITE" id="PS50878"/>
    </source>
</evidence>
<dbReference type="Gene3D" id="3.30.70.270">
    <property type="match status" value="1"/>
</dbReference>
<keyword evidence="4" id="KW-0540">Nuclease</keyword>
<name>A0A9N9HRH3_9GLOM</name>
<dbReference type="OrthoDB" id="5920460at2759"/>
<dbReference type="GO" id="GO:0006508">
    <property type="term" value="P:proteolysis"/>
    <property type="evidence" value="ECO:0007669"/>
    <property type="project" value="UniProtKB-KW"/>
</dbReference>
<evidence type="ECO:0000256" key="2">
    <source>
        <dbReference type="ARBA" id="ARBA00022679"/>
    </source>
</evidence>
<dbReference type="PANTHER" id="PTHR24559">
    <property type="entry name" value="TRANSPOSON TY3-I GAG-POL POLYPROTEIN"/>
    <property type="match status" value="1"/>
</dbReference>
<dbReference type="GO" id="GO:0008233">
    <property type="term" value="F:peptidase activity"/>
    <property type="evidence" value="ECO:0007669"/>
    <property type="project" value="UniProtKB-KW"/>
</dbReference>
<dbReference type="EMBL" id="CAJVPY010008884">
    <property type="protein sequence ID" value="CAG8701959.1"/>
    <property type="molecule type" value="Genomic_DNA"/>
</dbReference>
<organism evidence="9 10">
    <name type="scientific">Dentiscutata erythropus</name>
    <dbReference type="NCBI Taxonomy" id="1348616"/>
    <lineage>
        <taxon>Eukaryota</taxon>
        <taxon>Fungi</taxon>
        <taxon>Fungi incertae sedis</taxon>
        <taxon>Mucoromycota</taxon>
        <taxon>Glomeromycotina</taxon>
        <taxon>Glomeromycetes</taxon>
        <taxon>Diversisporales</taxon>
        <taxon>Gigasporaceae</taxon>
        <taxon>Dentiscutata</taxon>
    </lineage>
</organism>
<dbReference type="GO" id="GO:0003964">
    <property type="term" value="F:RNA-directed DNA polymerase activity"/>
    <property type="evidence" value="ECO:0007669"/>
    <property type="project" value="UniProtKB-KW"/>
</dbReference>
<feature type="domain" description="Reverse transcriptase" evidence="8">
    <location>
        <begin position="1"/>
        <end position="111"/>
    </location>
</feature>
<dbReference type="Proteomes" id="UP000789405">
    <property type="component" value="Unassembled WGS sequence"/>
</dbReference>
<evidence type="ECO:0000256" key="5">
    <source>
        <dbReference type="ARBA" id="ARBA00022759"/>
    </source>
</evidence>
<evidence type="ECO:0000256" key="6">
    <source>
        <dbReference type="ARBA" id="ARBA00022801"/>
    </source>
</evidence>
<reference evidence="9" key="1">
    <citation type="submission" date="2021-06" db="EMBL/GenBank/DDBJ databases">
        <authorList>
            <person name="Kallberg Y."/>
            <person name="Tangrot J."/>
            <person name="Rosling A."/>
        </authorList>
    </citation>
    <scope>NUCLEOTIDE SEQUENCE</scope>
    <source>
        <strain evidence="9">MA453B</strain>
    </source>
</reference>
<evidence type="ECO:0000256" key="3">
    <source>
        <dbReference type="ARBA" id="ARBA00022695"/>
    </source>
</evidence>
<dbReference type="InterPro" id="IPR000477">
    <property type="entry name" value="RT_dom"/>
</dbReference>
<dbReference type="AlphaFoldDB" id="A0A9N9HRH3"/>
<evidence type="ECO:0000313" key="10">
    <source>
        <dbReference type="Proteomes" id="UP000789405"/>
    </source>
</evidence>
<keyword evidence="1" id="KW-0645">Protease</keyword>
<dbReference type="SUPFAM" id="SSF56672">
    <property type="entry name" value="DNA/RNA polymerases"/>
    <property type="match status" value="1"/>
</dbReference>
<keyword evidence="3" id="KW-0548">Nucleotidyltransferase</keyword>